<comment type="caution">
    <text evidence="2">The sequence shown here is derived from an EMBL/GenBank/DDBJ whole genome shotgun (WGS) entry which is preliminary data.</text>
</comment>
<dbReference type="PANTHER" id="PTHR30007:SF1">
    <property type="entry name" value="BLR1914 PROTEIN"/>
    <property type="match status" value="1"/>
</dbReference>
<dbReference type="PANTHER" id="PTHR30007">
    <property type="entry name" value="PHP DOMAIN PROTEIN"/>
    <property type="match status" value="1"/>
</dbReference>
<feature type="domain" description="Transposase IS4-like" evidence="1">
    <location>
        <begin position="8"/>
        <end position="89"/>
    </location>
</feature>
<dbReference type="Pfam" id="PF01609">
    <property type="entry name" value="DDE_Tnp_1"/>
    <property type="match status" value="1"/>
</dbReference>
<dbReference type="InParanoid" id="A0A423PG50"/>
<dbReference type="EMBL" id="AYKG01000062">
    <property type="protein sequence ID" value="ROO24582.1"/>
    <property type="molecule type" value="Genomic_DNA"/>
</dbReference>
<proteinExistence type="predicted"/>
<dbReference type="GO" id="GO:0006313">
    <property type="term" value="P:DNA transposition"/>
    <property type="evidence" value="ECO:0007669"/>
    <property type="project" value="InterPro"/>
</dbReference>
<reference evidence="2 3" key="1">
    <citation type="submission" date="2013-10" db="EMBL/GenBank/DDBJ databases">
        <title>Salinisphaera japonica YTM-1 Genome Sequencing.</title>
        <authorList>
            <person name="Lai Q."/>
            <person name="Li C."/>
            <person name="Shao Z."/>
        </authorList>
    </citation>
    <scope>NUCLEOTIDE SEQUENCE [LARGE SCALE GENOMIC DNA]</scope>
    <source>
        <strain evidence="2 3">YTM-1</strain>
    </source>
</reference>
<protein>
    <submittedName>
        <fullName evidence="2">Transposase IS4</fullName>
    </submittedName>
</protein>
<evidence type="ECO:0000313" key="3">
    <source>
        <dbReference type="Proteomes" id="UP000285310"/>
    </source>
</evidence>
<evidence type="ECO:0000259" key="1">
    <source>
        <dbReference type="Pfam" id="PF01609"/>
    </source>
</evidence>
<name>A0A423PG50_9GAMM</name>
<dbReference type="GO" id="GO:0004803">
    <property type="term" value="F:transposase activity"/>
    <property type="evidence" value="ECO:0007669"/>
    <property type="project" value="InterPro"/>
</dbReference>
<keyword evidence="3" id="KW-1185">Reference proteome</keyword>
<organism evidence="2 3">
    <name type="scientific">Salinisphaera japonica YTM-1</name>
    <dbReference type="NCBI Taxonomy" id="1209778"/>
    <lineage>
        <taxon>Bacteria</taxon>
        <taxon>Pseudomonadati</taxon>
        <taxon>Pseudomonadota</taxon>
        <taxon>Gammaproteobacteria</taxon>
        <taxon>Salinisphaerales</taxon>
        <taxon>Salinisphaeraceae</taxon>
        <taxon>Salinisphaera</taxon>
    </lineage>
</organism>
<accession>A0A423PG50</accession>
<dbReference type="AlphaFoldDB" id="A0A423PG50"/>
<evidence type="ECO:0000313" key="2">
    <source>
        <dbReference type="EMBL" id="ROO24582.1"/>
    </source>
</evidence>
<dbReference type="GO" id="GO:0003677">
    <property type="term" value="F:DNA binding"/>
    <property type="evidence" value="ECO:0007669"/>
    <property type="project" value="InterPro"/>
</dbReference>
<sequence length="97" mass="11242">MIDGFSADHLLADKAYDSNAIVDQARRHGMAPQIPSRVHRKTLRKIDTNLYRHRHLVENAFQRLKEWRGLATRYAKRLSSFLAQGLIACLGMWLKIL</sequence>
<gene>
    <name evidence="2" type="ORF">SAJA_13940</name>
</gene>
<dbReference type="Proteomes" id="UP000285310">
    <property type="component" value="Unassembled WGS sequence"/>
</dbReference>
<dbReference type="InterPro" id="IPR002559">
    <property type="entry name" value="Transposase_11"/>
</dbReference>